<keyword evidence="1" id="KW-0472">Membrane</keyword>
<accession>A0AAW2G0J6</accession>
<name>A0AAW2G0J6_9HYME</name>
<sequence>MEIFNFCIACHTSISESNGAIIRTFANQLGERCENYRRETLSRLSCPLGTALEETGRLRALNSVWPPSRGESAVSRFRYRYRCERAKTAGPSMISLPFSSIANCDRCGKCYCSLITFFSSFLYKIFIFFFIPQSIRKKTMYIFEKFHEICKICRSIEKKI</sequence>
<evidence type="ECO:0000256" key="1">
    <source>
        <dbReference type="SAM" id="Phobius"/>
    </source>
</evidence>
<dbReference type="EMBL" id="JADYXP020000007">
    <property type="protein sequence ID" value="KAL0120940.1"/>
    <property type="molecule type" value="Genomic_DNA"/>
</dbReference>
<dbReference type="Proteomes" id="UP001430953">
    <property type="component" value="Unassembled WGS sequence"/>
</dbReference>
<organism evidence="2 3">
    <name type="scientific">Cardiocondyla obscurior</name>
    <dbReference type="NCBI Taxonomy" id="286306"/>
    <lineage>
        <taxon>Eukaryota</taxon>
        <taxon>Metazoa</taxon>
        <taxon>Ecdysozoa</taxon>
        <taxon>Arthropoda</taxon>
        <taxon>Hexapoda</taxon>
        <taxon>Insecta</taxon>
        <taxon>Pterygota</taxon>
        <taxon>Neoptera</taxon>
        <taxon>Endopterygota</taxon>
        <taxon>Hymenoptera</taxon>
        <taxon>Apocrita</taxon>
        <taxon>Aculeata</taxon>
        <taxon>Formicoidea</taxon>
        <taxon>Formicidae</taxon>
        <taxon>Myrmicinae</taxon>
        <taxon>Cardiocondyla</taxon>
    </lineage>
</organism>
<comment type="caution">
    <text evidence="2">The sequence shown here is derived from an EMBL/GenBank/DDBJ whole genome shotgun (WGS) entry which is preliminary data.</text>
</comment>
<reference evidence="2 3" key="1">
    <citation type="submission" date="2023-03" db="EMBL/GenBank/DDBJ databases">
        <title>High recombination rates correlate with genetic variation in Cardiocondyla obscurior ants.</title>
        <authorList>
            <person name="Errbii M."/>
        </authorList>
    </citation>
    <scope>NUCLEOTIDE SEQUENCE [LARGE SCALE GENOMIC DNA]</scope>
    <source>
        <strain evidence="2">Alpha-2009</strain>
        <tissue evidence="2">Whole body</tissue>
    </source>
</reference>
<evidence type="ECO:0000313" key="3">
    <source>
        <dbReference type="Proteomes" id="UP001430953"/>
    </source>
</evidence>
<keyword evidence="3" id="KW-1185">Reference proteome</keyword>
<keyword evidence="1" id="KW-0812">Transmembrane</keyword>
<gene>
    <name evidence="2" type="ORF">PUN28_008569</name>
</gene>
<keyword evidence="1" id="KW-1133">Transmembrane helix</keyword>
<protein>
    <submittedName>
        <fullName evidence="2">Uncharacterized protein</fullName>
    </submittedName>
</protein>
<dbReference type="AlphaFoldDB" id="A0AAW2G0J6"/>
<evidence type="ECO:0000313" key="2">
    <source>
        <dbReference type="EMBL" id="KAL0120940.1"/>
    </source>
</evidence>
<feature type="transmembrane region" description="Helical" evidence="1">
    <location>
        <begin position="114"/>
        <end position="131"/>
    </location>
</feature>
<proteinExistence type="predicted"/>